<dbReference type="Gene3D" id="3.40.50.1820">
    <property type="entry name" value="alpha/beta hydrolase"/>
    <property type="match status" value="1"/>
</dbReference>
<keyword evidence="1" id="KW-1133">Transmembrane helix</keyword>
<accession>A0ABW9MVR1</accession>
<dbReference type="Pfam" id="PF00561">
    <property type="entry name" value="Abhydrolase_1"/>
    <property type="match status" value="1"/>
</dbReference>
<dbReference type="Proteomes" id="UP001638015">
    <property type="component" value="Unassembled WGS sequence"/>
</dbReference>
<feature type="domain" description="AB hydrolase-1" evidence="2">
    <location>
        <begin position="93"/>
        <end position="212"/>
    </location>
</feature>
<dbReference type="PANTHER" id="PTHR43358">
    <property type="entry name" value="ALPHA/BETA-HYDROLASE"/>
    <property type="match status" value="1"/>
</dbReference>
<organism evidence="3 4">
    <name type="scientific">Anaerococcus cruorum</name>
    <dbReference type="NCBI Taxonomy" id="3115617"/>
    <lineage>
        <taxon>Bacteria</taxon>
        <taxon>Bacillati</taxon>
        <taxon>Bacillota</taxon>
        <taxon>Tissierellia</taxon>
        <taxon>Tissierellales</taxon>
        <taxon>Peptoniphilaceae</taxon>
        <taxon>Anaerococcus</taxon>
    </lineage>
</organism>
<keyword evidence="1" id="KW-0472">Membrane</keyword>
<name>A0ABW9MVR1_9FIRM</name>
<dbReference type="InterPro" id="IPR000073">
    <property type="entry name" value="AB_hydrolase_1"/>
</dbReference>
<comment type="caution">
    <text evidence="3">The sequence shown here is derived from an EMBL/GenBank/DDBJ whole genome shotgun (WGS) entry which is preliminary data.</text>
</comment>
<evidence type="ECO:0000313" key="4">
    <source>
        <dbReference type="Proteomes" id="UP001638015"/>
    </source>
</evidence>
<dbReference type="EMBL" id="JBGMEH010000003">
    <property type="protein sequence ID" value="MFO3715909.1"/>
    <property type="molecule type" value="Genomic_DNA"/>
</dbReference>
<reference evidence="3 4" key="1">
    <citation type="journal article" date="2025" name="Anaerobe">
        <title>Description of Anaerococcus kampingiae sp. nov., Anaerococcus groningensis sp. nov., Anaerococcus martiniensis sp. nov., and Anaerococcus cruorum sp. nov., isolated from human clinical specimens.</title>
        <authorList>
            <person name="Boiten K.E."/>
            <person name="Meijer J."/>
            <person name="van Wezel E.M."/>
            <person name="Veloo A.C.M."/>
        </authorList>
    </citation>
    <scope>NUCLEOTIDE SEQUENCE [LARGE SCALE GENOMIC DNA]</scope>
    <source>
        <strain evidence="3 4">ENR1039</strain>
    </source>
</reference>
<gene>
    <name evidence="3" type="ORF">ACCQ40_03770</name>
</gene>
<keyword evidence="1" id="KW-0812">Transmembrane</keyword>
<dbReference type="PANTHER" id="PTHR43358:SF4">
    <property type="entry name" value="ALPHA_BETA HYDROLASE FOLD-1 DOMAIN-CONTAINING PROTEIN"/>
    <property type="match status" value="1"/>
</dbReference>
<evidence type="ECO:0000256" key="1">
    <source>
        <dbReference type="SAM" id="Phobius"/>
    </source>
</evidence>
<evidence type="ECO:0000259" key="2">
    <source>
        <dbReference type="Pfam" id="PF00561"/>
    </source>
</evidence>
<keyword evidence="3" id="KW-0378">Hydrolase</keyword>
<evidence type="ECO:0000313" key="3">
    <source>
        <dbReference type="EMBL" id="MFO3715909.1"/>
    </source>
</evidence>
<proteinExistence type="predicted"/>
<dbReference type="SUPFAM" id="SSF53474">
    <property type="entry name" value="alpha/beta-Hydrolases"/>
    <property type="match status" value="1"/>
</dbReference>
<dbReference type="InterPro" id="IPR052920">
    <property type="entry name" value="DNA-binding_regulatory"/>
</dbReference>
<dbReference type="InterPro" id="IPR029058">
    <property type="entry name" value="AB_hydrolase_fold"/>
</dbReference>
<feature type="transmembrane region" description="Helical" evidence="1">
    <location>
        <begin position="12"/>
        <end position="32"/>
    </location>
</feature>
<dbReference type="GO" id="GO:0016787">
    <property type="term" value="F:hydrolase activity"/>
    <property type="evidence" value="ECO:0007669"/>
    <property type="project" value="UniProtKB-KW"/>
</dbReference>
<protein>
    <submittedName>
        <fullName evidence="3">Alpha/beta hydrolase</fullName>
    </submittedName>
</protein>
<dbReference type="RefSeq" id="WP_410032660.1">
    <property type="nucleotide sequence ID" value="NZ_JBGMEH010000003.1"/>
</dbReference>
<sequence>MTKNKKKIIITILAILLAIFIGFTLFIGSQVFNGFTNMVSREETLIDEQSYDQEFEDFAQGKDVHYISFPSSKYKHNIPALLVKQGGNKNMAVLVHGMGGTGKSLSHIMDMFLNLGYDVLAIDQRNSGNNQAPYNTFGVLESYDILDAIDIAKKEIGKNGKIVLWGESYGAASSAIAAGRDDQNIDYLILESPLADSNEFLDEKLKEIEQKQGVPASYMKFAGNIYTLLKLHFSFDDIDASKFIEKVSKPVLITNADEDTVTPPHMGESLYKAISHNNKEIFTAKGYKHADFPRKESDEYKNIVANFLNEYK</sequence>
<keyword evidence="4" id="KW-1185">Reference proteome</keyword>